<dbReference type="InterPro" id="IPR000055">
    <property type="entry name" value="Restrct_endonuc_typeI_TRD"/>
</dbReference>
<evidence type="ECO:0000256" key="3">
    <source>
        <dbReference type="ARBA" id="ARBA00023125"/>
    </source>
</evidence>
<gene>
    <name evidence="6" type="ORF">SAMN04489758_11547</name>
</gene>
<accession>A0A1I0EZR5</accession>
<dbReference type="RefSeq" id="WP_092353950.1">
    <property type="nucleotide sequence ID" value="NZ_FOIN01000015.1"/>
</dbReference>
<dbReference type="Proteomes" id="UP000198558">
    <property type="component" value="Unassembled WGS sequence"/>
</dbReference>
<evidence type="ECO:0000256" key="4">
    <source>
        <dbReference type="SAM" id="Coils"/>
    </source>
</evidence>
<dbReference type="PANTHER" id="PTHR30408:SF12">
    <property type="entry name" value="TYPE I RESTRICTION ENZYME MJAVIII SPECIFICITY SUBUNIT"/>
    <property type="match status" value="1"/>
</dbReference>
<comment type="similarity">
    <text evidence="1">Belongs to the type-I restriction system S methylase family.</text>
</comment>
<evidence type="ECO:0000256" key="1">
    <source>
        <dbReference type="ARBA" id="ARBA00010923"/>
    </source>
</evidence>
<keyword evidence="4" id="KW-0175">Coiled coil</keyword>
<dbReference type="GO" id="GO:0009307">
    <property type="term" value="P:DNA restriction-modification system"/>
    <property type="evidence" value="ECO:0007669"/>
    <property type="project" value="UniProtKB-KW"/>
</dbReference>
<dbReference type="Gene3D" id="3.90.220.20">
    <property type="entry name" value="DNA methylase specificity domains"/>
    <property type="match status" value="2"/>
</dbReference>
<organism evidence="6 7">
    <name type="scientific">Thomasclavelia cocleata</name>
    <dbReference type="NCBI Taxonomy" id="69824"/>
    <lineage>
        <taxon>Bacteria</taxon>
        <taxon>Bacillati</taxon>
        <taxon>Bacillota</taxon>
        <taxon>Erysipelotrichia</taxon>
        <taxon>Erysipelotrichales</taxon>
        <taxon>Coprobacillaceae</taxon>
        <taxon>Thomasclavelia</taxon>
    </lineage>
</organism>
<evidence type="ECO:0000256" key="2">
    <source>
        <dbReference type="ARBA" id="ARBA00022747"/>
    </source>
</evidence>
<dbReference type="InterPro" id="IPR052021">
    <property type="entry name" value="Type-I_RS_S_subunit"/>
</dbReference>
<evidence type="ECO:0000313" key="7">
    <source>
        <dbReference type="Proteomes" id="UP000198558"/>
    </source>
</evidence>
<sequence length="428" mass="49969">MREMKDSGIEWIGEIPKDWKLIKIGNIYDERNIKVSDKDYEPLSVTKNGIVLQLESAAKSNDNDNRKLIRKNDFVINSRSDRRGSCGISNYDGSCSLINTVLKPRDHMINQYYNYVFRSELFADEFYKWGNGIVNDLWSTKWSSMKKIYIPFPNLTQQQSIANYLDDKCEKIDRMIAKEKEEIEKLNEYKDSLIEITITKGLNKKVNMVKSELKWIDEIPKDWKKYKLSQLCSSKKYSMVDGPFGSDMKNEEYVDEGVPIVQLTNIKKYNHYTEKLKFITRDKHLQLKRHTALKGDIAIAKMMPAGRACILDDLYDEYVVAADAIRFSPNEIKVDKRFVLYCLNTYGMVECELESKGTTRIRISLDIARNIKLYLPKLEEQTSIADFLDKKCNEIEKTIKLKEVKIEKVEAYKKSLIYECVTGKREVE</sequence>
<reference evidence="7" key="1">
    <citation type="submission" date="2016-10" db="EMBL/GenBank/DDBJ databases">
        <authorList>
            <person name="Varghese N."/>
            <person name="Submissions S."/>
        </authorList>
    </citation>
    <scope>NUCLEOTIDE SEQUENCE [LARGE SCALE GENOMIC DNA]</scope>
    <source>
        <strain evidence="7">DSM 1551</strain>
    </source>
</reference>
<evidence type="ECO:0000313" key="6">
    <source>
        <dbReference type="EMBL" id="SET51015.1"/>
    </source>
</evidence>
<feature type="domain" description="Type I restriction modification DNA specificity" evidence="5">
    <location>
        <begin position="16"/>
        <end position="185"/>
    </location>
</feature>
<dbReference type="EMBL" id="FOIN01000015">
    <property type="protein sequence ID" value="SET51015.1"/>
    <property type="molecule type" value="Genomic_DNA"/>
</dbReference>
<name>A0A1I0EZR5_9FIRM</name>
<dbReference type="InterPro" id="IPR044946">
    <property type="entry name" value="Restrct_endonuc_typeI_TRD_sf"/>
</dbReference>
<dbReference type="Pfam" id="PF01420">
    <property type="entry name" value="Methylase_S"/>
    <property type="match status" value="2"/>
</dbReference>
<dbReference type="OrthoDB" id="9795776at2"/>
<feature type="coiled-coil region" evidence="4">
    <location>
        <begin position="169"/>
        <end position="196"/>
    </location>
</feature>
<proteinExistence type="inferred from homology"/>
<dbReference type="GeneID" id="78288444"/>
<dbReference type="AlphaFoldDB" id="A0A1I0EZR5"/>
<dbReference type="GO" id="GO:0003677">
    <property type="term" value="F:DNA binding"/>
    <property type="evidence" value="ECO:0007669"/>
    <property type="project" value="UniProtKB-KW"/>
</dbReference>
<keyword evidence="7" id="KW-1185">Reference proteome</keyword>
<feature type="domain" description="Type I restriction modification DNA specificity" evidence="5">
    <location>
        <begin position="220"/>
        <end position="400"/>
    </location>
</feature>
<protein>
    <submittedName>
        <fullName evidence="6">Type I restriction enzyme, S subunit</fullName>
    </submittedName>
</protein>
<keyword evidence="3" id="KW-0238">DNA-binding</keyword>
<dbReference type="Gene3D" id="1.10.287.1120">
    <property type="entry name" value="Bipartite methylase S protein"/>
    <property type="match status" value="1"/>
</dbReference>
<dbReference type="PANTHER" id="PTHR30408">
    <property type="entry name" value="TYPE-1 RESTRICTION ENZYME ECOKI SPECIFICITY PROTEIN"/>
    <property type="match status" value="1"/>
</dbReference>
<keyword evidence="2" id="KW-0680">Restriction system</keyword>
<dbReference type="SUPFAM" id="SSF116734">
    <property type="entry name" value="DNA methylase specificity domain"/>
    <property type="match status" value="2"/>
</dbReference>
<evidence type="ECO:0000259" key="5">
    <source>
        <dbReference type="Pfam" id="PF01420"/>
    </source>
</evidence>